<name>A0A8T2XX63_POPDE</name>
<keyword evidence="4" id="KW-0689">Ribosomal protein</keyword>
<comment type="function">
    <text evidence="1">Plays an important role in the elongation step of protein synthesis.</text>
</comment>
<dbReference type="AlphaFoldDB" id="A0A8T2XX63"/>
<reference evidence="7" key="1">
    <citation type="journal article" date="2021" name="J. Hered.">
        <title>Genome Assembly of Salicaceae Populus deltoides (Eastern Cottonwood) I-69 Based on Nanopore Sequencing and Hi-C Technologies.</title>
        <authorList>
            <person name="Bai S."/>
            <person name="Wu H."/>
            <person name="Zhang J."/>
            <person name="Pan Z."/>
            <person name="Zhao W."/>
            <person name="Li Z."/>
            <person name="Tong C."/>
        </authorList>
    </citation>
    <scope>NUCLEOTIDE SEQUENCE</scope>
    <source>
        <tissue evidence="7">Leaf</tissue>
    </source>
</reference>
<sequence length="110" mass="11231">MKTVAAFLLAVLGGNNSPSAEDIKKILASVGAEADDKIEILLSQVKDKDITELIAAGREKLASVPCGGGEAVAATAPADGAAAPAAAETKEEKVEEKEDTDDDLGFSLFD</sequence>
<feature type="compositionally biased region" description="Low complexity" evidence="6">
    <location>
        <begin position="77"/>
        <end position="87"/>
    </location>
</feature>
<dbReference type="GO" id="GO:0003735">
    <property type="term" value="F:structural constituent of ribosome"/>
    <property type="evidence" value="ECO:0007669"/>
    <property type="project" value="InterPro"/>
</dbReference>
<gene>
    <name evidence="7" type="ORF">H0E87_019933</name>
</gene>
<dbReference type="InterPro" id="IPR044076">
    <property type="entry name" value="Ribosomal_P2"/>
</dbReference>
<dbReference type="HAMAP" id="MF_01478">
    <property type="entry name" value="Ribosomal_L12_arch"/>
    <property type="match status" value="1"/>
</dbReference>
<proteinExistence type="inferred from homology"/>
<dbReference type="EMBL" id="JACEGQ020000010">
    <property type="protein sequence ID" value="KAH8497455.1"/>
    <property type="molecule type" value="Genomic_DNA"/>
</dbReference>
<keyword evidence="8" id="KW-1185">Reference proteome</keyword>
<evidence type="ECO:0000313" key="7">
    <source>
        <dbReference type="EMBL" id="KAH8497455.1"/>
    </source>
</evidence>
<evidence type="ECO:0000256" key="4">
    <source>
        <dbReference type="ARBA" id="ARBA00022980"/>
    </source>
</evidence>
<accession>A0A8T2XX63</accession>
<evidence type="ECO:0000256" key="2">
    <source>
        <dbReference type="ARBA" id="ARBA00005436"/>
    </source>
</evidence>
<evidence type="ECO:0000256" key="5">
    <source>
        <dbReference type="ARBA" id="ARBA00023274"/>
    </source>
</evidence>
<comment type="caution">
    <text evidence="7">The sequence shown here is derived from an EMBL/GenBank/DDBJ whole genome shotgun (WGS) entry which is preliminary data.</text>
</comment>
<evidence type="ECO:0000256" key="1">
    <source>
        <dbReference type="ARBA" id="ARBA00003362"/>
    </source>
</evidence>
<evidence type="ECO:0000313" key="8">
    <source>
        <dbReference type="Proteomes" id="UP000807159"/>
    </source>
</evidence>
<dbReference type="InterPro" id="IPR038716">
    <property type="entry name" value="P1/P2_N_sf"/>
</dbReference>
<dbReference type="PANTHER" id="PTHR21141:SF115">
    <property type="entry name" value="LARGE RIBOSOMAL SUBUNIT PROTEIN P2W"/>
    <property type="match status" value="1"/>
</dbReference>
<organism evidence="7 8">
    <name type="scientific">Populus deltoides</name>
    <name type="common">Eastern poplar</name>
    <name type="synonym">Eastern cottonwood</name>
    <dbReference type="NCBI Taxonomy" id="3696"/>
    <lineage>
        <taxon>Eukaryota</taxon>
        <taxon>Viridiplantae</taxon>
        <taxon>Streptophyta</taxon>
        <taxon>Embryophyta</taxon>
        <taxon>Tracheophyta</taxon>
        <taxon>Spermatophyta</taxon>
        <taxon>Magnoliopsida</taxon>
        <taxon>eudicotyledons</taxon>
        <taxon>Gunneridae</taxon>
        <taxon>Pentapetalae</taxon>
        <taxon>rosids</taxon>
        <taxon>fabids</taxon>
        <taxon>Malpighiales</taxon>
        <taxon>Salicaceae</taxon>
        <taxon>Saliceae</taxon>
        <taxon>Populus</taxon>
    </lineage>
</organism>
<dbReference type="Gene3D" id="1.10.10.1410">
    <property type="match status" value="1"/>
</dbReference>
<dbReference type="GO" id="GO:0022625">
    <property type="term" value="C:cytosolic large ribosomal subunit"/>
    <property type="evidence" value="ECO:0007669"/>
    <property type="project" value="InterPro"/>
</dbReference>
<feature type="region of interest" description="Disordered" evidence="6">
    <location>
        <begin position="77"/>
        <end position="110"/>
    </location>
</feature>
<protein>
    <submittedName>
        <fullName evidence="7">Uncharacterized protein</fullName>
    </submittedName>
</protein>
<dbReference type="FunFam" id="1.10.10.1410:FF:000002">
    <property type="entry name" value="60S acidic ribosomal protein P2"/>
    <property type="match status" value="1"/>
</dbReference>
<comment type="similarity">
    <text evidence="2">Belongs to the eukaryotic ribosomal protein P1/P2 family.</text>
</comment>
<dbReference type="CDD" id="cd05833">
    <property type="entry name" value="Ribosomal_P2"/>
    <property type="match status" value="1"/>
</dbReference>
<evidence type="ECO:0000256" key="3">
    <source>
        <dbReference type="ARBA" id="ARBA00011266"/>
    </source>
</evidence>
<dbReference type="GO" id="GO:0002182">
    <property type="term" value="P:cytoplasmic translational elongation"/>
    <property type="evidence" value="ECO:0007669"/>
    <property type="project" value="InterPro"/>
</dbReference>
<dbReference type="Pfam" id="PF00428">
    <property type="entry name" value="Ribosomal_60s"/>
    <property type="match status" value="1"/>
</dbReference>
<dbReference type="InterPro" id="IPR027534">
    <property type="entry name" value="Ribosomal_P1/P2"/>
</dbReference>
<dbReference type="Proteomes" id="UP000807159">
    <property type="component" value="Chromosome 10"/>
</dbReference>
<keyword evidence="5" id="KW-0687">Ribonucleoprotein</keyword>
<dbReference type="PANTHER" id="PTHR21141">
    <property type="entry name" value="60S ACIDIC RIBOSOMAL PROTEIN FAMILY MEMBER"/>
    <property type="match status" value="1"/>
</dbReference>
<comment type="subunit">
    <text evidence="3">P1 and P2 exist as dimers at the large ribosomal subunit.</text>
</comment>
<evidence type="ECO:0000256" key="6">
    <source>
        <dbReference type="SAM" id="MobiDB-lite"/>
    </source>
</evidence>